<proteinExistence type="predicted"/>
<keyword evidence="1" id="KW-0732">Signal</keyword>
<evidence type="ECO:0000256" key="1">
    <source>
        <dbReference type="SAM" id="SignalP"/>
    </source>
</evidence>
<feature type="chain" id="PRO_5008400107" evidence="1">
    <location>
        <begin position="19"/>
        <end position="133"/>
    </location>
</feature>
<dbReference type="EnsemblMetazoa" id="GBRI010919-RA">
    <property type="protein sequence ID" value="GBRI010919-PA"/>
    <property type="gene ID" value="GBRI010919"/>
</dbReference>
<feature type="signal peptide" evidence="1">
    <location>
        <begin position="1"/>
        <end position="18"/>
    </location>
</feature>
<dbReference type="GO" id="GO:0005549">
    <property type="term" value="F:odorant binding"/>
    <property type="evidence" value="ECO:0007669"/>
    <property type="project" value="InterPro"/>
</dbReference>
<dbReference type="InterPro" id="IPR036728">
    <property type="entry name" value="PBP_GOBP_sf"/>
</dbReference>
<evidence type="ECO:0000313" key="3">
    <source>
        <dbReference type="Proteomes" id="UP000091820"/>
    </source>
</evidence>
<dbReference type="SUPFAM" id="SSF47565">
    <property type="entry name" value="Insect pheromone/odorant-binding proteins"/>
    <property type="match status" value="1"/>
</dbReference>
<accession>A0A1A9W992</accession>
<sequence>MKLYVALLVLVAINSTLAYSGIFAAVRDMLECHDELRIKEDDLLFIDDIAQIQAVSSYTPGQRCSIYCQSEAFGITKQGRPIEEFWRNHPSFANRYDLDEVFANCPYLGANTCEAPVLLAICTQHYPRNRQYD</sequence>
<evidence type="ECO:0000313" key="2">
    <source>
        <dbReference type="EnsemblMetazoa" id="GBRI010919-PA"/>
    </source>
</evidence>
<dbReference type="Proteomes" id="UP000091820">
    <property type="component" value="Unassembled WGS sequence"/>
</dbReference>
<keyword evidence="3" id="KW-1185">Reference proteome</keyword>
<protein>
    <submittedName>
        <fullName evidence="2">Uncharacterized protein</fullName>
    </submittedName>
</protein>
<dbReference type="AlphaFoldDB" id="A0A1A9W992"/>
<reference evidence="2" key="2">
    <citation type="submission" date="2020-05" db="UniProtKB">
        <authorList>
            <consortium name="EnsemblMetazoa"/>
        </authorList>
    </citation>
    <scope>IDENTIFICATION</scope>
    <source>
        <strain evidence="2">IAEA</strain>
    </source>
</reference>
<dbReference type="VEuPathDB" id="VectorBase:GBRI010919"/>
<organism evidence="2 3">
    <name type="scientific">Glossina brevipalpis</name>
    <dbReference type="NCBI Taxonomy" id="37001"/>
    <lineage>
        <taxon>Eukaryota</taxon>
        <taxon>Metazoa</taxon>
        <taxon>Ecdysozoa</taxon>
        <taxon>Arthropoda</taxon>
        <taxon>Hexapoda</taxon>
        <taxon>Insecta</taxon>
        <taxon>Pterygota</taxon>
        <taxon>Neoptera</taxon>
        <taxon>Endopterygota</taxon>
        <taxon>Diptera</taxon>
        <taxon>Brachycera</taxon>
        <taxon>Muscomorpha</taxon>
        <taxon>Hippoboscoidea</taxon>
        <taxon>Glossinidae</taxon>
        <taxon>Glossina</taxon>
    </lineage>
</organism>
<reference evidence="3" key="1">
    <citation type="submission" date="2014-03" db="EMBL/GenBank/DDBJ databases">
        <authorList>
            <person name="Aksoy S."/>
            <person name="Warren W."/>
            <person name="Wilson R.K."/>
        </authorList>
    </citation>
    <scope>NUCLEOTIDE SEQUENCE [LARGE SCALE GENOMIC DNA]</scope>
    <source>
        <strain evidence="3">IAEA</strain>
    </source>
</reference>
<name>A0A1A9W992_9MUSC</name>